<proteinExistence type="predicted"/>
<dbReference type="OrthoDB" id="360399at2759"/>
<dbReference type="SUPFAM" id="SSF48371">
    <property type="entry name" value="ARM repeat"/>
    <property type="match status" value="1"/>
</dbReference>
<comment type="caution">
    <text evidence="2">The sequence shown here is derived from an EMBL/GenBank/DDBJ whole genome shotgun (WGS) entry which is preliminary data.</text>
</comment>
<feature type="domain" description="Exportin-5 C-terminal" evidence="1">
    <location>
        <begin position="719"/>
        <end position="1218"/>
    </location>
</feature>
<sequence length="1400" mass="156376">MFREEVVAAVFAAHEGSYVATQRLQQLVECRDDPADPALALELQRQLALAYDALISLTQLSHNSRDEAVLAFVSTKGAAATRENYIECVDLLRFYGFTLLVKFVENHWHRLPDELRRRCKGDVERLFSCGRGDSTVAAEYNALAAPKVSQYVATIAIREWPVSWHEFIPLCLQSLNARFASLGGKANECKQTLAELCIFGGLLSEISVDITDCMDNKVLYKKRTQILGLFQNHICEIFLMIHRVIVLGMLNGQPQILQMVISIFRNLSGIMDGFVFVEFDVDDFLRANMDVSNRSDVIQTLHNICTNVVRKPLKNMPKNPDFELSNDTYKGKLDRFVRNLVSVGESMPLDCSLETACDQLQLTQAIKVLFERNGGYVLTNLDAESLKILVEYLQGHLVMHPSMQIATCAVTALNVMLRRVGTLGEARLCGEYRSGVFVPNPCVRWLDHRRMLLVLFVRCLKMGNTALSENSDNPSSSSTIDDFIAESVGTFQVRSQRWSKLLFAYVPIDDEFCVGQLKNFDPRFAALRSAILNCVSMLCTVSHDYMNACIKALADIFTTAQRVVMDSPCVHAASMCTMQNISEKRLQWTCKKLVLFDGTCFMFEAALSRLRGATIDVTTTVDTTKTPEWMQPAAANGVLQAAQAKAGGNMVDTWISSALTYLLHMLGLQLPSVHGAQLEVRRLSMLSSSAILLLYNAEPTERILEYVVGLLLVQGADDGQVTKVHRAALVTLISLCKSCSALVSAYVEPIVRRIRQCLNLAEDESARDLLLESLVALTSCLQNFETQRRLTNEIIAPYVDNISALATKVSSVKLEERPAMLFAFLYGNGPHPSTASGSPSREASDEESLDRRRRNLRRVFTMSLSIIRCCVVPNSPEDRNKGNNAERAPVRHPLEDRLLDIFVSTCTILRALSGMWRPGFRTQDDWRKVVLSPGEEEWISLQGFNEAIATEESLRRLVESVFSIPSNMDTKLVRKCRRHDFLLRQSALKLCGEIFATAITFKIDLVPPAESVITEALVEPLEWISMSHLAQYLKFALVPSKLSLRNVLSKVISTISERINSEWKALNRLQRNLLAGDEGASPNHSAESRILHLYYLRVYASIETGLQLMSLVATAFRIRCSHAMENESEAGSDEVVMMGTPGSEQVSVVFGSRELLTCILQCLCSALCWPHCRCVTEALRLLRTYAKIAPTMDSYSVSIAESFASEVLLVLHKQLRIERTFDPLNLGNDEGHGSTTTAYKRFWSNTRDGSTNYIKEFVNTMSTFYECLVKCQPGVTGVLNQGEINVQALLRFSSVVESVKLLTPYLQEHECLNFLTKIISHNSVESRALLQAGIEANVLVSYGDARMTVLKDQNARANAKLLQFSASILETRSAMEIERAGSAESDDEFLGSDIAYLLFE</sequence>
<dbReference type="InterPro" id="IPR011989">
    <property type="entry name" value="ARM-like"/>
</dbReference>
<accession>A0A2H6KA83</accession>
<protein>
    <recommendedName>
        <fullName evidence="1">Exportin-5 C-terminal domain-containing protein</fullName>
    </recommendedName>
</protein>
<evidence type="ECO:0000313" key="2">
    <source>
        <dbReference type="EMBL" id="GBE59898.1"/>
    </source>
</evidence>
<dbReference type="GeneID" id="39873668"/>
<dbReference type="Pfam" id="PF19273">
    <property type="entry name" value="Exportin-5"/>
    <property type="match status" value="1"/>
</dbReference>
<evidence type="ECO:0000259" key="1">
    <source>
        <dbReference type="Pfam" id="PF19273"/>
    </source>
</evidence>
<organism evidence="2 3">
    <name type="scientific">Babesia ovata</name>
    <dbReference type="NCBI Taxonomy" id="189622"/>
    <lineage>
        <taxon>Eukaryota</taxon>
        <taxon>Sar</taxon>
        <taxon>Alveolata</taxon>
        <taxon>Apicomplexa</taxon>
        <taxon>Aconoidasida</taxon>
        <taxon>Piroplasmida</taxon>
        <taxon>Babesiidae</taxon>
        <taxon>Babesia</taxon>
    </lineage>
</organism>
<evidence type="ECO:0000313" key="3">
    <source>
        <dbReference type="Proteomes" id="UP000236319"/>
    </source>
</evidence>
<dbReference type="Gene3D" id="1.25.10.10">
    <property type="entry name" value="Leucine-rich Repeat Variant"/>
    <property type="match status" value="2"/>
</dbReference>
<dbReference type="InterPro" id="IPR045478">
    <property type="entry name" value="Exportin-5_C"/>
</dbReference>
<dbReference type="InterPro" id="IPR016024">
    <property type="entry name" value="ARM-type_fold"/>
</dbReference>
<dbReference type="RefSeq" id="XP_028866141.1">
    <property type="nucleotide sequence ID" value="XM_029010308.1"/>
</dbReference>
<dbReference type="Proteomes" id="UP000236319">
    <property type="component" value="Unassembled WGS sequence"/>
</dbReference>
<reference evidence="2 3" key="1">
    <citation type="journal article" date="2017" name="BMC Genomics">
        <title>Whole-genome assembly of Babesia ovata and comparative genomics between closely related pathogens.</title>
        <authorList>
            <person name="Yamagishi J."/>
            <person name="Asada M."/>
            <person name="Hakimi H."/>
            <person name="Tanaka T.Q."/>
            <person name="Sugimoto C."/>
            <person name="Kawazu S."/>
        </authorList>
    </citation>
    <scope>NUCLEOTIDE SEQUENCE [LARGE SCALE GENOMIC DNA]</scope>
    <source>
        <strain evidence="2 3">Miyake</strain>
    </source>
</reference>
<gene>
    <name evidence="2" type="ORF">BOVATA_013910</name>
</gene>
<dbReference type="EMBL" id="BDSA01000001">
    <property type="protein sequence ID" value="GBE59898.1"/>
    <property type="molecule type" value="Genomic_DNA"/>
</dbReference>
<keyword evidence="3" id="KW-1185">Reference proteome</keyword>
<name>A0A2H6KA83_9APIC</name>
<dbReference type="VEuPathDB" id="PiroplasmaDB:BOVATA_013910"/>